<reference evidence="2 3" key="1">
    <citation type="journal article" date="2023" name="IScience">
        <title>Expanded male sex-determining region conserved during the evolution of homothallism in the green alga Volvox.</title>
        <authorList>
            <person name="Yamamoto K."/>
            <person name="Matsuzaki R."/>
            <person name="Mahakham W."/>
            <person name="Heman W."/>
            <person name="Sekimoto H."/>
            <person name="Kawachi M."/>
            <person name="Minakuchi Y."/>
            <person name="Toyoda A."/>
            <person name="Nozaki H."/>
        </authorList>
    </citation>
    <scope>NUCLEOTIDE SEQUENCE [LARGE SCALE GENOMIC DNA]</scope>
    <source>
        <strain evidence="2 3">NIES-4468</strain>
    </source>
</reference>
<accession>A0ABQ5SDV4</accession>
<feature type="region of interest" description="Disordered" evidence="1">
    <location>
        <begin position="90"/>
        <end position="114"/>
    </location>
</feature>
<evidence type="ECO:0000313" key="2">
    <source>
        <dbReference type="EMBL" id="GLI67624.1"/>
    </source>
</evidence>
<comment type="caution">
    <text evidence="2">The sequence shown here is derived from an EMBL/GenBank/DDBJ whole genome shotgun (WGS) entry which is preliminary data.</text>
</comment>
<sequence>MNRYWGPRPFSASRKAVTNSCRVVIITPLRRIRVYCNSVCSPRALLPASLSCSTRHAAATDAAADTNAANATTNRKPQRIVAEMRVDGVDVGTEEEGPEGAAYSDDDGPPPGEALVEDEELLQLSAAGGEPAAAAVASVSSVGMLPEADGEAADHPLRGLAWRFVITRQAYEAWGRLPDMWRRLVMSRLPIIGSGYWARCRGAKKLPADDPMLAQQELWRLKITKGGRILFEVAVEYDEETRTWAEMIRLW</sequence>
<dbReference type="EMBL" id="BSDZ01000078">
    <property type="protein sequence ID" value="GLI67624.1"/>
    <property type="molecule type" value="Genomic_DNA"/>
</dbReference>
<protein>
    <recommendedName>
        <fullName evidence="4">PH domain-containing protein</fullName>
    </recommendedName>
</protein>
<evidence type="ECO:0000313" key="3">
    <source>
        <dbReference type="Proteomes" id="UP001165090"/>
    </source>
</evidence>
<keyword evidence="3" id="KW-1185">Reference proteome</keyword>
<organism evidence="2 3">
    <name type="scientific">Volvox africanus</name>
    <dbReference type="NCBI Taxonomy" id="51714"/>
    <lineage>
        <taxon>Eukaryota</taxon>
        <taxon>Viridiplantae</taxon>
        <taxon>Chlorophyta</taxon>
        <taxon>core chlorophytes</taxon>
        <taxon>Chlorophyceae</taxon>
        <taxon>CS clade</taxon>
        <taxon>Chlamydomonadales</taxon>
        <taxon>Volvocaceae</taxon>
        <taxon>Volvox</taxon>
    </lineage>
</organism>
<name>A0ABQ5SDV4_9CHLO</name>
<feature type="compositionally biased region" description="Acidic residues" evidence="1">
    <location>
        <begin position="92"/>
        <end position="108"/>
    </location>
</feature>
<evidence type="ECO:0000256" key="1">
    <source>
        <dbReference type="SAM" id="MobiDB-lite"/>
    </source>
</evidence>
<dbReference type="Proteomes" id="UP001165090">
    <property type="component" value="Unassembled WGS sequence"/>
</dbReference>
<proteinExistence type="predicted"/>
<feature type="non-terminal residue" evidence="2">
    <location>
        <position position="251"/>
    </location>
</feature>
<gene>
    <name evidence="2" type="ORF">VaNZ11_011871</name>
</gene>
<evidence type="ECO:0008006" key="4">
    <source>
        <dbReference type="Google" id="ProtNLM"/>
    </source>
</evidence>